<evidence type="ECO:0000313" key="2">
    <source>
        <dbReference type="EMBL" id="KAK4096478.1"/>
    </source>
</evidence>
<comment type="caution">
    <text evidence="2">The sequence shown here is derived from an EMBL/GenBank/DDBJ whole genome shotgun (WGS) entry which is preliminary data.</text>
</comment>
<organism evidence="2 3">
    <name type="scientific">Parathielavia hyrcaniae</name>
    <dbReference type="NCBI Taxonomy" id="113614"/>
    <lineage>
        <taxon>Eukaryota</taxon>
        <taxon>Fungi</taxon>
        <taxon>Dikarya</taxon>
        <taxon>Ascomycota</taxon>
        <taxon>Pezizomycotina</taxon>
        <taxon>Sordariomycetes</taxon>
        <taxon>Sordariomycetidae</taxon>
        <taxon>Sordariales</taxon>
        <taxon>Chaetomiaceae</taxon>
        <taxon>Parathielavia</taxon>
    </lineage>
</organism>
<feature type="signal peptide" evidence="1">
    <location>
        <begin position="1"/>
        <end position="17"/>
    </location>
</feature>
<keyword evidence="1" id="KW-0732">Signal</keyword>
<evidence type="ECO:0000256" key="1">
    <source>
        <dbReference type="SAM" id="SignalP"/>
    </source>
</evidence>
<evidence type="ECO:0000313" key="3">
    <source>
        <dbReference type="Proteomes" id="UP001305647"/>
    </source>
</evidence>
<dbReference type="AlphaFoldDB" id="A0AAN6SX12"/>
<protein>
    <recommendedName>
        <fullName evidence="4">Secreted protein</fullName>
    </recommendedName>
</protein>
<name>A0AAN6SX12_9PEZI</name>
<dbReference type="Proteomes" id="UP001305647">
    <property type="component" value="Unassembled WGS sequence"/>
</dbReference>
<accession>A0AAN6SX12</accession>
<dbReference type="EMBL" id="MU863712">
    <property type="protein sequence ID" value="KAK4096478.1"/>
    <property type="molecule type" value="Genomic_DNA"/>
</dbReference>
<proteinExistence type="predicted"/>
<reference evidence="2" key="1">
    <citation type="journal article" date="2023" name="Mol. Phylogenet. Evol.">
        <title>Genome-scale phylogeny and comparative genomics of the fungal order Sordariales.</title>
        <authorList>
            <person name="Hensen N."/>
            <person name="Bonometti L."/>
            <person name="Westerberg I."/>
            <person name="Brannstrom I.O."/>
            <person name="Guillou S."/>
            <person name="Cros-Aarteil S."/>
            <person name="Calhoun S."/>
            <person name="Haridas S."/>
            <person name="Kuo A."/>
            <person name="Mondo S."/>
            <person name="Pangilinan J."/>
            <person name="Riley R."/>
            <person name="LaButti K."/>
            <person name="Andreopoulos B."/>
            <person name="Lipzen A."/>
            <person name="Chen C."/>
            <person name="Yan M."/>
            <person name="Daum C."/>
            <person name="Ng V."/>
            <person name="Clum A."/>
            <person name="Steindorff A."/>
            <person name="Ohm R.A."/>
            <person name="Martin F."/>
            <person name="Silar P."/>
            <person name="Natvig D.O."/>
            <person name="Lalanne C."/>
            <person name="Gautier V."/>
            <person name="Ament-Velasquez S.L."/>
            <person name="Kruys A."/>
            <person name="Hutchinson M.I."/>
            <person name="Powell A.J."/>
            <person name="Barry K."/>
            <person name="Miller A.N."/>
            <person name="Grigoriev I.V."/>
            <person name="Debuchy R."/>
            <person name="Gladieux P."/>
            <person name="Hiltunen Thoren M."/>
            <person name="Johannesson H."/>
        </authorList>
    </citation>
    <scope>NUCLEOTIDE SEQUENCE</scope>
    <source>
        <strain evidence="2">CBS 757.83</strain>
    </source>
</reference>
<gene>
    <name evidence="2" type="ORF">N658DRAFT_349194</name>
</gene>
<evidence type="ECO:0008006" key="4">
    <source>
        <dbReference type="Google" id="ProtNLM"/>
    </source>
</evidence>
<keyword evidence="3" id="KW-1185">Reference proteome</keyword>
<sequence length="130" mass="14295">MVPVWFWAALWTLRTAARRSCPVPLAVPFFSGFARATNPSTIFLIASMSVGGGESLTVGGSGSWLVRAPAKVFSGRLRHLESLYFPHPLRPRNKLRGRASGALRYGFSRAPERYSKFKAGYTVDLTTESS</sequence>
<feature type="chain" id="PRO_5042935697" description="Secreted protein" evidence="1">
    <location>
        <begin position="18"/>
        <end position="130"/>
    </location>
</feature>
<reference evidence="2" key="2">
    <citation type="submission" date="2023-05" db="EMBL/GenBank/DDBJ databases">
        <authorList>
            <consortium name="Lawrence Berkeley National Laboratory"/>
            <person name="Steindorff A."/>
            <person name="Hensen N."/>
            <person name="Bonometti L."/>
            <person name="Westerberg I."/>
            <person name="Brannstrom I.O."/>
            <person name="Guillou S."/>
            <person name="Cros-Aarteil S."/>
            <person name="Calhoun S."/>
            <person name="Haridas S."/>
            <person name="Kuo A."/>
            <person name="Mondo S."/>
            <person name="Pangilinan J."/>
            <person name="Riley R."/>
            <person name="Labutti K."/>
            <person name="Andreopoulos B."/>
            <person name="Lipzen A."/>
            <person name="Chen C."/>
            <person name="Yanf M."/>
            <person name="Daum C."/>
            <person name="Ng V."/>
            <person name="Clum A."/>
            <person name="Ohm R."/>
            <person name="Martin F."/>
            <person name="Silar P."/>
            <person name="Natvig D."/>
            <person name="Lalanne C."/>
            <person name="Gautier V."/>
            <person name="Ament-Velasquez S.L."/>
            <person name="Kruys A."/>
            <person name="Hutchinson M.I."/>
            <person name="Powell A.J."/>
            <person name="Barry K."/>
            <person name="Miller A.N."/>
            <person name="Grigoriev I.V."/>
            <person name="Debuchy R."/>
            <person name="Gladieux P."/>
            <person name="Thoren M.H."/>
            <person name="Johannesson H."/>
        </authorList>
    </citation>
    <scope>NUCLEOTIDE SEQUENCE</scope>
    <source>
        <strain evidence="2">CBS 757.83</strain>
    </source>
</reference>